<dbReference type="SUPFAM" id="SSF52374">
    <property type="entry name" value="Nucleotidylyl transferase"/>
    <property type="match status" value="1"/>
</dbReference>
<accession>A0A3A9AKD1</accession>
<feature type="domain" description="Cytidyltransferase-like" evidence="4">
    <location>
        <begin position="5"/>
        <end position="125"/>
    </location>
</feature>
<feature type="domain" description="GFO/IDH/MocA-like oxidoreductase" evidence="5">
    <location>
        <begin position="258"/>
        <end position="369"/>
    </location>
</feature>
<comment type="caution">
    <text evidence="6">The sequence shown here is derived from an EMBL/GenBank/DDBJ whole genome shotgun (WGS) entry which is preliminary data.</text>
</comment>
<dbReference type="PANTHER" id="PTHR22604">
    <property type="entry name" value="OXIDOREDUCTASES"/>
    <property type="match status" value="1"/>
</dbReference>
<evidence type="ECO:0000313" key="7">
    <source>
        <dbReference type="Proteomes" id="UP000280696"/>
    </source>
</evidence>
<dbReference type="Proteomes" id="UP000280696">
    <property type="component" value="Unassembled WGS sequence"/>
</dbReference>
<dbReference type="Gene3D" id="3.40.50.620">
    <property type="entry name" value="HUPs"/>
    <property type="match status" value="1"/>
</dbReference>
<sequence>MKKVITYGSFDLFHEGHYNILKRAKELGDYLIVGVTTEQYDESRGKLNIIDSLDERIENIKKTGLADKIIVEDHVGQKVEDIQKYDIDIFAIGSDWVGAFDHLKDYCKVVYLERTRNVSSTMLRAQKHPIIRIGIIGTGRIARRFVPEAKFVSGVIVQSVYNPHIESAEQFAKRYELDLYTDSIEKFLKNVDAIYIASPHETHYEYAKKALECHKHVLCEKPMAFRKAEAEELFRIARRNNRVLLEAIKTAYCPGFVQLISVAKSGEIGQIRDVEACFTRLTSEKVRERTDTVYGGGFTEFGSHTLLPIMKLMGTDYEDVQFDSVLDENGIDLYTKASFKYKNGFALSKSGVGVKSEGQLVIAGTKGYILAESPWWLTESFEVRYEDPNKRDRHFVKFLGQGLRYEISDFAYMISGHEGRSYKFTEEESIAMAGVMERFMEERNRLKKN</sequence>
<dbReference type="Pfam" id="PF01408">
    <property type="entry name" value="GFO_IDH_MocA"/>
    <property type="match status" value="1"/>
</dbReference>
<proteinExistence type="inferred from homology"/>
<dbReference type="InterPro" id="IPR050984">
    <property type="entry name" value="Gfo/Idh/MocA_domain"/>
</dbReference>
<evidence type="ECO:0000256" key="2">
    <source>
        <dbReference type="ARBA" id="ARBA00023002"/>
    </source>
</evidence>
<dbReference type="EMBL" id="RAYQ01000008">
    <property type="protein sequence ID" value="RKI91778.1"/>
    <property type="molecule type" value="Genomic_DNA"/>
</dbReference>
<keyword evidence="6" id="KW-0808">Transferase</keyword>
<dbReference type="InterPro" id="IPR004821">
    <property type="entry name" value="Cyt_trans-like"/>
</dbReference>
<dbReference type="Gene3D" id="3.40.50.720">
    <property type="entry name" value="NAD(P)-binding Rossmann-like Domain"/>
    <property type="match status" value="1"/>
</dbReference>
<gene>
    <name evidence="6" type="ORF">D7V94_09290</name>
</gene>
<comment type="similarity">
    <text evidence="1">Belongs to the Gfo/Idh/MocA family.</text>
</comment>
<dbReference type="PANTHER" id="PTHR22604:SF105">
    <property type="entry name" value="TRANS-1,2-DIHYDROBENZENE-1,2-DIOL DEHYDROGENASE"/>
    <property type="match status" value="1"/>
</dbReference>
<dbReference type="InterPro" id="IPR014729">
    <property type="entry name" value="Rossmann-like_a/b/a_fold"/>
</dbReference>
<keyword evidence="2" id="KW-0560">Oxidoreductase</keyword>
<dbReference type="RefSeq" id="WP_120469034.1">
    <property type="nucleotide sequence ID" value="NZ_RAYQ01000008.1"/>
</dbReference>
<dbReference type="InterPro" id="IPR000683">
    <property type="entry name" value="Gfo/Idh/MocA-like_OxRdtase_N"/>
</dbReference>
<evidence type="ECO:0000313" key="6">
    <source>
        <dbReference type="EMBL" id="RKI91778.1"/>
    </source>
</evidence>
<evidence type="ECO:0000259" key="3">
    <source>
        <dbReference type="Pfam" id="PF01408"/>
    </source>
</evidence>
<dbReference type="SUPFAM" id="SSF51735">
    <property type="entry name" value="NAD(P)-binding Rossmann-fold domains"/>
    <property type="match status" value="1"/>
</dbReference>
<dbReference type="AlphaFoldDB" id="A0A3A9AKD1"/>
<name>A0A3A9AKD1_9FIRM</name>
<dbReference type="NCBIfam" id="TIGR00125">
    <property type="entry name" value="cyt_tran_rel"/>
    <property type="match status" value="1"/>
</dbReference>
<protein>
    <submittedName>
        <fullName evidence="6">Glycerol-3-phosphate cytidylyltransferase</fullName>
    </submittedName>
</protein>
<evidence type="ECO:0000256" key="1">
    <source>
        <dbReference type="ARBA" id="ARBA00010928"/>
    </source>
</evidence>
<keyword evidence="7" id="KW-1185">Reference proteome</keyword>
<dbReference type="InterPro" id="IPR055170">
    <property type="entry name" value="GFO_IDH_MocA-like_dom"/>
</dbReference>
<dbReference type="SUPFAM" id="SSF55347">
    <property type="entry name" value="Glyceraldehyde-3-phosphate dehydrogenase-like, C-terminal domain"/>
    <property type="match status" value="1"/>
</dbReference>
<evidence type="ECO:0000259" key="4">
    <source>
        <dbReference type="Pfam" id="PF01467"/>
    </source>
</evidence>
<dbReference type="GO" id="GO:0016491">
    <property type="term" value="F:oxidoreductase activity"/>
    <property type="evidence" value="ECO:0007669"/>
    <property type="project" value="UniProtKB-KW"/>
</dbReference>
<dbReference type="GO" id="GO:0016779">
    <property type="term" value="F:nucleotidyltransferase activity"/>
    <property type="evidence" value="ECO:0007669"/>
    <property type="project" value="UniProtKB-KW"/>
</dbReference>
<dbReference type="OrthoDB" id="9802794at2"/>
<dbReference type="InterPro" id="IPR036291">
    <property type="entry name" value="NAD(P)-bd_dom_sf"/>
</dbReference>
<dbReference type="Gene3D" id="3.30.360.10">
    <property type="entry name" value="Dihydrodipicolinate Reductase, domain 2"/>
    <property type="match status" value="1"/>
</dbReference>
<keyword evidence="6" id="KW-0548">Nucleotidyltransferase</keyword>
<evidence type="ECO:0000259" key="5">
    <source>
        <dbReference type="Pfam" id="PF22725"/>
    </source>
</evidence>
<reference evidence="6 7" key="1">
    <citation type="submission" date="2018-09" db="EMBL/GenBank/DDBJ databases">
        <title>Murine metabolic-syndrome-specific gut microbial biobank.</title>
        <authorList>
            <person name="Liu C."/>
        </authorList>
    </citation>
    <scope>NUCLEOTIDE SEQUENCE [LARGE SCALE GENOMIC DNA]</scope>
    <source>
        <strain evidence="6 7">0.1xD8-82</strain>
    </source>
</reference>
<dbReference type="Pfam" id="PF01467">
    <property type="entry name" value="CTP_transf_like"/>
    <property type="match status" value="1"/>
</dbReference>
<dbReference type="Pfam" id="PF22725">
    <property type="entry name" value="GFO_IDH_MocA_C3"/>
    <property type="match status" value="1"/>
</dbReference>
<dbReference type="GO" id="GO:0000166">
    <property type="term" value="F:nucleotide binding"/>
    <property type="evidence" value="ECO:0007669"/>
    <property type="project" value="InterPro"/>
</dbReference>
<feature type="domain" description="Gfo/Idh/MocA-like oxidoreductase N-terminal" evidence="3">
    <location>
        <begin position="131"/>
        <end position="244"/>
    </location>
</feature>
<organism evidence="6 7">
    <name type="scientific">Parablautia intestinalis</name>
    <dbReference type="NCBI Taxonomy" id="2320100"/>
    <lineage>
        <taxon>Bacteria</taxon>
        <taxon>Bacillati</taxon>
        <taxon>Bacillota</taxon>
        <taxon>Clostridia</taxon>
        <taxon>Lachnospirales</taxon>
        <taxon>Lachnospiraceae</taxon>
        <taxon>Parablautia</taxon>
    </lineage>
</organism>